<dbReference type="AlphaFoldDB" id="A0A0F9SZN3"/>
<organism evidence="1">
    <name type="scientific">marine sediment metagenome</name>
    <dbReference type="NCBI Taxonomy" id="412755"/>
    <lineage>
        <taxon>unclassified sequences</taxon>
        <taxon>metagenomes</taxon>
        <taxon>ecological metagenomes</taxon>
    </lineage>
</organism>
<comment type="caution">
    <text evidence="1">The sequence shown here is derived from an EMBL/GenBank/DDBJ whole genome shotgun (WGS) entry which is preliminary data.</text>
</comment>
<name>A0A0F9SZN3_9ZZZZ</name>
<protein>
    <recommendedName>
        <fullName evidence="2">VRR-NUC domain-containing protein</fullName>
    </recommendedName>
</protein>
<dbReference type="GO" id="GO:0003676">
    <property type="term" value="F:nucleic acid binding"/>
    <property type="evidence" value="ECO:0007669"/>
    <property type="project" value="InterPro"/>
</dbReference>
<reference evidence="1" key="1">
    <citation type="journal article" date="2015" name="Nature">
        <title>Complex archaea that bridge the gap between prokaryotes and eukaryotes.</title>
        <authorList>
            <person name="Spang A."/>
            <person name="Saw J.H."/>
            <person name="Jorgensen S.L."/>
            <person name="Zaremba-Niedzwiedzka K."/>
            <person name="Martijn J."/>
            <person name="Lind A.E."/>
            <person name="van Eijk R."/>
            <person name="Schleper C."/>
            <person name="Guy L."/>
            <person name="Ettema T.J."/>
        </authorList>
    </citation>
    <scope>NUCLEOTIDE SEQUENCE</scope>
</reference>
<evidence type="ECO:0000313" key="1">
    <source>
        <dbReference type="EMBL" id="KKN72429.1"/>
    </source>
</evidence>
<sequence>MRKNSKRIAFKRFAQMLRHGKPSVRKNGSMATKPIVPVAEATEAEVTKECVEWLRRHGCRMKRQNNGAGYLNDSPNYATYGITGSADFTGMLPSGRRLEVEFKKGSGGVLSKDQIDYMIWTRGCGGAYICVHGLEELKEKMKNFLDI</sequence>
<dbReference type="Gene3D" id="3.40.1350.10">
    <property type="match status" value="1"/>
</dbReference>
<dbReference type="EMBL" id="LAZR01000363">
    <property type="protein sequence ID" value="KKN72429.1"/>
    <property type="molecule type" value="Genomic_DNA"/>
</dbReference>
<gene>
    <name evidence="1" type="ORF">LCGC14_0411420</name>
</gene>
<dbReference type="InterPro" id="IPR011856">
    <property type="entry name" value="tRNA_endonuc-like_dom_sf"/>
</dbReference>
<proteinExistence type="predicted"/>
<accession>A0A0F9SZN3</accession>
<evidence type="ECO:0008006" key="2">
    <source>
        <dbReference type="Google" id="ProtNLM"/>
    </source>
</evidence>